<dbReference type="EC" id="2.1.1.193" evidence="3 12"/>
<dbReference type="CDD" id="cd18084">
    <property type="entry name" value="RsmE-like"/>
    <property type="match status" value="1"/>
</dbReference>
<organism evidence="15 16">
    <name type="scientific">Oxynema aestuarii AP17</name>
    <dbReference type="NCBI Taxonomy" id="2064643"/>
    <lineage>
        <taxon>Bacteria</taxon>
        <taxon>Bacillati</taxon>
        <taxon>Cyanobacteriota</taxon>
        <taxon>Cyanophyceae</taxon>
        <taxon>Oscillatoriophycideae</taxon>
        <taxon>Oscillatoriales</taxon>
        <taxon>Oscillatoriaceae</taxon>
        <taxon>Oxynema</taxon>
        <taxon>Oxynema aestuarii</taxon>
    </lineage>
</organism>
<accession>A0A6H1TYB1</accession>
<dbReference type="InterPro" id="IPR046887">
    <property type="entry name" value="RsmE_PUA-like"/>
</dbReference>
<feature type="domain" description="Ribosomal RNA small subunit methyltransferase E PUA-like" evidence="14">
    <location>
        <begin position="18"/>
        <end position="52"/>
    </location>
</feature>
<dbReference type="PANTHER" id="PTHR30027">
    <property type="entry name" value="RIBOSOMAL RNA SMALL SUBUNIT METHYLTRANSFERASE E"/>
    <property type="match status" value="1"/>
</dbReference>
<dbReference type="InterPro" id="IPR029026">
    <property type="entry name" value="tRNA_m1G_MTases_N"/>
</dbReference>
<evidence type="ECO:0000256" key="2">
    <source>
        <dbReference type="ARBA" id="ARBA00005528"/>
    </source>
</evidence>
<proteinExistence type="inferred from homology"/>
<dbReference type="NCBIfam" id="NF008697">
    <property type="entry name" value="PRK11713.4-1"/>
    <property type="match status" value="1"/>
</dbReference>
<evidence type="ECO:0000256" key="5">
    <source>
        <dbReference type="ARBA" id="ARBA00022490"/>
    </source>
</evidence>
<comment type="catalytic activity">
    <reaction evidence="11 12">
        <text>uridine(1498) in 16S rRNA + S-adenosyl-L-methionine = N(3)-methyluridine(1498) in 16S rRNA + S-adenosyl-L-homocysteine + H(+)</text>
        <dbReference type="Rhea" id="RHEA:42920"/>
        <dbReference type="Rhea" id="RHEA-COMP:10283"/>
        <dbReference type="Rhea" id="RHEA-COMP:10284"/>
        <dbReference type="ChEBI" id="CHEBI:15378"/>
        <dbReference type="ChEBI" id="CHEBI:57856"/>
        <dbReference type="ChEBI" id="CHEBI:59789"/>
        <dbReference type="ChEBI" id="CHEBI:65315"/>
        <dbReference type="ChEBI" id="CHEBI:74502"/>
        <dbReference type="EC" id="2.1.1.193"/>
    </reaction>
</comment>
<evidence type="ECO:0000256" key="9">
    <source>
        <dbReference type="ARBA" id="ARBA00022691"/>
    </source>
</evidence>
<dbReference type="GO" id="GO:0005737">
    <property type="term" value="C:cytoplasm"/>
    <property type="evidence" value="ECO:0007669"/>
    <property type="project" value="UniProtKB-SubCell"/>
</dbReference>
<dbReference type="Pfam" id="PF04452">
    <property type="entry name" value="Methyltrans_RNA"/>
    <property type="match status" value="1"/>
</dbReference>
<evidence type="ECO:0000313" key="16">
    <source>
        <dbReference type="Proteomes" id="UP000500857"/>
    </source>
</evidence>
<evidence type="ECO:0000256" key="6">
    <source>
        <dbReference type="ARBA" id="ARBA00022552"/>
    </source>
</evidence>
<evidence type="ECO:0000259" key="14">
    <source>
        <dbReference type="Pfam" id="PF20260"/>
    </source>
</evidence>
<dbReference type="GO" id="GO:0070475">
    <property type="term" value="P:rRNA base methylation"/>
    <property type="evidence" value="ECO:0007669"/>
    <property type="project" value="TreeGrafter"/>
</dbReference>
<evidence type="ECO:0000256" key="7">
    <source>
        <dbReference type="ARBA" id="ARBA00022603"/>
    </source>
</evidence>
<dbReference type="Gene3D" id="3.40.1280.10">
    <property type="match status" value="1"/>
</dbReference>
<sequence>MQRVVIDPSQIDGGRVRLDREQSHYLYRVLRLHGGDRFIAIDGGGRWWLAQLCAEAQAELLEELAVSTELPIAVTAIVGLPKSGFDEIVRQTTELGVTTIAPVTSDRTLLRPSRQKLERWRRIVKEAAEQSERQIVPDLLDPVPWDAAIAAVGEARRYLCVARGDDVPHLCESLRVSSGEAVAIATGPEGGWTPAEVERAIGAGFQPVSLGRRILRAVTAPAVALSIVAAAYEVQ</sequence>
<dbReference type="InterPro" id="IPR015947">
    <property type="entry name" value="PUA-like_sf"/>
</dbReference>
<dbReference type="NCBIfam" id="TIGR00046">
    <property type="entry name" value="RsmE family RNA methyltransferase"/>
    <property type="match status" value="1"/>
</dbReference>
<evidence type="ECO:0000256" key="12">
    <source>
        <dbReference type="PIRNR" id="PIRNR015601"/>
    </source>
</evidence>
<dbReference type="KEGG" id="oxy:HCG48_09295"/>
<comment type="function">
    <text evidence="10 12">Specifically methylates the N3 position of the uracil ring of uridine 1498 (m3U1498) in 16S rRNA. Acts on the fully assembled 30S ribosomal subunit.</text>
</comment>
<dbReference type="GO" id="GO:0070042">
    <property type="term" value="F:rRNA (uridine-N3-)-methyltransferase activity"/>
    <property type="evidence" value="ECO:0007669"/>
    <property type="project" value="TreeGrafter"/>
</dbReference>
<dbReference type="Pfam" id="PF20260">
    <property type="entry name" value="PUA_4"/>
    <property type="match status" value="1"/>
</dbReference>
<protein>
    <recommendedName>
        <fullName evidence="4 12">Ribosomal RNA small subunit methyltransferase E</fullName>
        <ecNumber evidence="3 12">2.1.1.193</ecNumber>
    </recommendedName>
</protein>
<dbReference type="Proteomes" id="UP000500857">
    <property type="component" value="Chromosome"/>
</dbReference>
<evidence type="ECO:0000256" key="3">
    <source>
        <dbReference type="ARBA" id="ARBA00012328"/>
    </source>
</evidence>
<keyword evidence="6 12" id="KW-0698">rRNA processing</keyword>
<keyword evidence="16" id="KW-1185">Reference proteome</keyword>
<dbReference type="SUPFAM" id="SSF88697">
    <property type="entry name" value="PUA domain-like"/>
    <property type="match status" value="1"/>
</dbReference>
<evidence type="ECO:0000256" key="10">
    <source>
        <dbReference type="ARBA" id="ARBA00025699"/>
    </source>
</evidence>
<evidence type="ECO:0000256" key="1">
    <source>
        <dbReference type="ARBA" id="ARBA00004496"/>
    </source>
</evidence>
<dbReference type="InterPro" id="IPR006700">
    <property type="entry name" value="RsmE"/>
</dbReference>
<dbReference type="PANTHER" id="PTHR30027:SF3">
    <property type="entry name" value="16S RRNA (URACIL(1498)-N(3))-METHYLTRANSFERASE"/>
    <property type="match status" value="1"/>
</dbReference>
<evidence type="ECO:0000259" key="13">
    <source>
        <dbReference type="Pfam" id="PF04452"/>
    </source>
</evidence>
<evidence type="ECO:0000256" key="11">
    <source>
        <dbReference type="ARBA" id="ARBA00047944"/>
    </source>
</evidence>
<keyword evidence="7 12" id="KW-0489">Methyltransferase</keyword>
<keyword evidence="5 12" id="KW-0963">Cytoplasm</keyword>
<name>A0A6H1TYB1_9CYAN</name>
<dbReference type="PIRSF" id="PIRSF015601">
    <property type="entry name" value="MTase_slr0722"/>
    <property type="match status" value="1"/>
</dbReference>
<comment type="subcellular location">
    <subcellularLocation>
        <location evidence="1 12">Cytoplasm</location>
    </subcellularLocation>
</comment>
<reference evidence="15 16" key="1">
    <citation type="submission" date="2020-04" db="EMBL/GenBank/DDBJ databases">
        <authorList>
            <person name="Basu S."/>
            <person name="Maruthanayagam V."/>
            <person name="Chakraborty S."/>
            <person name="Pramanik A."/>
            <person name="Mukherjee J."/>
            <person name="Brink B."/>
        </authorList>
    </citation>
    <scope>NUCLEOTIDE SEQUENCE [LARGE SCALE GENOMIC DNA]</scope>
    <source>
        <strain evidence="15 16">AP17</strain>
    </source>
</reference>
<comment type="similarity">
    <text evidence="2 12">Belongs to the RNA methyltransferase RsmE family.</text>
</comment>
<dbReference type="SUPFAM" id="SSF75217">
    <property type="entry name" value="alpha/beta knot"/>
    <property type="match status" value="1"/>
</dbReference>
<evidence type="ECO:0000313" key="15">
    <source>
        <dbReference type="EMBL" id="QIZ70753.1"/>
    </source>
</evidence>
<dbReference type="InterPro" id="IPR029028">
    <property type="entry name" value="Alpha/beta_knot_MTases"/>
</dbReference>
<dbReference type="InterPro" id="IPR046886">
    <property type="entry name" value="RsmE_MTase_dom"/>
</dbReference>
<keyword evidence="9 12" id="KW-0949">S-adenosyl-L-methionine</keyword>
<dbReference type="AlphaFoldDB" id="A0A6H1TYB1"/>
<dbReference type="EMBL" id="CP051167">
    <property type="protein sequence ID" value="QIZ70753.1"/>
    <property type="molecule type" value="Genomic_DNA"/>
</dbReference>
<keyword evidence="8 12" id="KW-0808">Transferase</keyword>
<dbReference type="RefSeq" id="WP_168568908.1">
    <property type="nucleotide sequence ID" value="NZ_CP051167.1"/>
</dbReference>
<evidence type="ECO:0000256" key="8">
    <source>
        <dbReference type="ARBA" id="ARBA00022679"/>
    </source>
</evidence>
<gene>
    <name evidence="15" type="ORF">HCG48_09295</name>
</gene>
<evidence type="ECO:0000256" key="4">
    <source>
        <dbReference type="ARBA" id="ARBA00013673"/>
    </source>
</evidence>
<feature type="domain" description="Ribosomal RNA small subunit methyltransferase E methyltransferase" evidence="13">
    <location>
        <begin position="69"/>
        <end position="228"/>
    </location>
</feature>